<evidence type="ECO:0000313" key="5">
    <source>
        <dbReference type="EMBL" id="RSU08464.1"/>
    </source>
</evidence>
<dbReference type="OrthoDB" id="9809878at2"/>
<dbReference type="GO" id="GO:0003697">
    <property type="term" value="F:single-stranded DNA binding"/>
    <property type="evidence" value="ECO:0007669"/>
    <property type="project" value="UniProtKB-UniRule"/>
</dbReference>
<keyword evidence="2" id="KW-0227">DNA damage</keyword>
<comment type="subunit">
    <text evidence="2">Homotetramer.</text>
</comment>
<name>A0A430AKF8_9ENTE</name>
<keyword evidence="1 2" id="KW-0238">DNA-binding</keyword>
<comment type="caution">
    <text evidence="5">The sequence shown here is derived from an EMBL/GenBank/DDBJ whole genome shotgun (WGS) entry which is preliminary data.</text>
</comment>
<organism evidence="5 6">
    <name type="scientific">Vagococcus entomophilus</name>
    <dbReference type="NCBI Taxonomy" id="1160095"/>
    <lineage>
        <taxon>Bacteria</taxon>
        <taxon>Bacillati</taxon>
        <taxon>Bacillota</taxon>
        <taxon>Bacilli</taxon>
        <taxon>Lactobacillales</taxon>
        <taxon>Enterococcaceae</taxon>
        <taxon>Vagococcus</taxon>
    </lineage>
</organism>
<sequence>MINNVILQGRLTKEIDLKYTQSGKAVASFTIAVNRNYTNANGANDADFIQIVFWNKQAETMANHFSKGDEVLIAGSIQTRNYENQQGQRVYITEIVGKEFSFTSGKKRQENTSQNINQNTSSNNHNYQDSLPGVDPFNKSGIDISDDDLPF</sequence>
<dbReference type="RefSeq" id="WP_126823083.1">
    <property type="nucleotide sequence ID" value="NZ_JBHLWU010000001.1"/>
</dbReference>
<accession>A0A430AKF8</accession>
<dbReference type="PANTHER" id="PTHR10302">
    <property type="entry name" value="SINGLE-STRANDED DNA-BINDING PROTEIN"/>
    <property type="match status" value="1"/>
</dbReference>
<dbReference type="PIRSF" id="PIRSF002070">
    <property type="entry name" value="SSB"/>
    <property type="match status" value="1"/>
</dbReference>
<gene>
    <name evidence="5" type="ORF">CBF30_04285</name>
</gene>
<dbReference type="InterPro" id="IPR000424">
    <property type="entry name" value="Primosome_PriB/ssb"/>
</dbReference>
<feature type="region of interest" description="Disordered" evidence="4">
    <location>
        <begin position="103"/>
        <end position="151"/>
    </location>
</feature>
<dbReference type="GO" id="GO:0006260">
    <property type="term" value="P:DNA replication"/>
    <property type="evidence" value="ECO:0007669"/>
    <property type="project" value="UniProtKB-UniRule"/>
</dbReference>
<dbReference type="SUPFAM" id="SSF50249">
    <property type="entry name" value="Nucleic acid-binding proteins"/>
    <property type="match status" value="1"/>
</dbReference>
<dbReference type="AlphaFoldDB" id="A0A430AKF8"/>
<evidence type="ECO:0000256" key="2">
    <source>
        <dbReference type="HAMAP-Rule" id="MF_00984"/>
    </source>
</evidence>
<feature type="compositionally biased region" description="Low complexity" evidence="4">
    <location>
        <begin position="111"/>
        <end position="126"/>
    </location>
</feature>
<protein>
    <recommendedName>
        <fullName evidence="2 3">Single-stranded DNA-binding protein</fullName>
        <shortName evidence="2">SSB</shortName>
    </recommendedName>
</protein>
<dbReference type="Proteomes" id="UP000288669">
    <property type="component" value="Unassembled WGS sequence"/>
</dbReference>
<comment type="function">
    <text evidence="2">Plays an important role in DNA replication, recombination and repair. Binds to ssDNA and to an array of partner proteins to recruit them to their sites of action during DNA metabolism.</text>
</comment>
<keyword evidence="2" id="KW-0234">DNA repair</keyword>
<evidence type="ECO:0000256" key="3">
    <source>
        <dbReference type="PIRNR" id="PIRNR002070"/>
    </source>
</evidence>
<evidence type="ECO:0000256" key="4">
    <source>
        <dbReference type="SAM" id="MobiDB-lite"/>
    </source>
</evidence>
<dbReference type="HAMAP" id="MF_00984">
    <property type="entry name" value="SSB"/>
    <property type="match status" value="1"/>
</dbReference>
<dbReference type="InterPro" id="IPR012340">
    <property type="entry name" value="NA-bd_OB-fold"/>
</dbReference>
<dbReference type="GO" id="GO:0006281">
    <property type="term" value="P:DNA repair"/>
    <property type="evidence" value="ECO:0007669"/>
    <property type="project" value="UniProtKB-UniRule"/>
</dbReference>
<keyword evidence="2" id="KW-0233">DNA recombination</keyword>
<dbReference type="CDD" id="cd04496">
    <property type="entry name" value="SSB_OBF"/>
    <property type="match status" value="1"/>
</dbReference>
<evidence type="ECO:0000256" key="1">
    <source>
        <dbReference type="ARBA" id="ARBA00023125"/>
    </source>
</evidence>
<dbReference type="GO" id="GO:0006310">
    <property type="term" value="P:DNA recombination"/>
    <property type="evidence" value="ECO:0007669"/>
    <property type="project" value="UniProtKB-UniRule"/>
</dbReference>
<dbReference type="NCBIfam" id="TIGR00621">
    <property type="entry name" value="ssb"/>
    <property type="match status" value="1"/>
</dbReference>
<feature type="short sequence motif" description="Important for interaction with partner proteins" evidence="2">
    <location>
        <begin position="146"/>
        <end position="151"/>
    </location>
</feature>
<dbReference type="Gene3D" id="2.40.50.140">
    <property type="entry name" value="Nucleic acid-binding proteins"/>
    <property type="match status" value="1"/>
</dbReference>
<dbReference type="InterPro" id="IPR011344">
    <property type="entry name" value="ssDNA-bd"/>
</dbReference>
<keyword evidence="6" id="KW-1185">Reference proteome</keyword>
<dbReference type="EMBL" id="NGJZ01000001">
    <property type="protein sequence ID" value="RSU08464.1"/>
    <property type="molecule type" value="Genomic_DNA"/>
</dbReference>
<comment type="caution">
    <text evidence="2">Lacks conserved residue(s) required for the propagation of feature annotation.</text>
</comment>
<dbReference type="GO" id="GO:0009295">
    <property type="term" value="C:nucleoid"/>
    <property type="evidence" value="ECO:0007669"/>
    <property type="project" value="TreeGrafter"/>
</dbReference>
<keyword evidence="2" id="KW-0235">DNA replication</keyword>
<reference evidence="5 6" key="1">
    <citation type="submission" date="2017-05" db="EMBL/GenBank/DDBJ databases">
        <title>Vagococcus spp. assemblies.</title>
        <authorList>
            <person name="Gulvik C.A."/>
        </authorList>
    </citation>
    <scope>NUCLEOTIDE SEQUENCE [LARGE SCALE GENOMIC DNA]</scope>
    <source>
        <strain evidence="5 6">DSM 24756</strain>
    </source>
</reference>
<dbReference type="PROSITE" id="PS50935">
    <property type="entry name" value="SSB"/>
    <property type="match status" value="1"/>
</dbReference>
<dbReference type="Pfam" id="PF00436">
    <property type="entry name" value="SSB"/>
    <property type="match status" value="1"/>
</dbReference>
<evidence type="ECO:0000313" key="6">
    <source>
        <dbReference type="Proteomes" id="UP000288669"/>
    </source>
</evidence>
<dbReference type="PANTHER" id="PTHR10302:SF27">
    <property type="entry name" value="SINGLE-STRANDED DNA-BINDING PROTEIN"/>
    <property type="match status" value="1"/>
</dbReference>
<proteinExistence type="inferred from homology"/>